<proteinExistence type="predicted"/>
<feature type="domain" description="Calx-beta" evidence="6">
    <location>
        <begin position="1157"/>
        <end position="1254"/>
    </location>
</feature>
<dbReference type="RefSeq" id="WP_317790880.1">
    <property type="nucleotide sequence ID" value="NZ_AP028461.1"/>
</dbReference>
<dbReference type="EMBL" id="JBHTMK010000043">
    <property type="protein sequence ID" value="MFD1370191.1"/>
    <property type="molecule type" value="Genomic_DNA"/>
</dbReference>
<dbReference type="SUPFAM" id="SSF141072">
    <property type="entry name" value="CalX-like"/>
    <property type="match status" value="16"/>
</dbReference>
<dbReference type="InterPro" id="IPR003644">
    <property type="entry name" value="Calx_beta"/>
</dbReference>
<keyword evidence="8" id="KW-1185">Reference proteome</keyword>
<comment type="caution">
    <text evidence="7">The sequence shown here is derived from an EMBL/GenBank/DDBJ whole genome shotgun (WGS) entry which is preliminary data.</text>
</comment>
<keyword evidence="1" id="KW-0732">Signal</keyword>
<dbReference type="InterPro" id="IPR051171">
    <property type="entry name" value="CaCA"/>
</dbReference>
<feature type="region of interest" description="Disordered" evidence="5">
    <location>
        <begin position="2439"/>
        <end position="2459"/>
    </location>
</feature>
<evidence type="ECO:0000256" key="1">
    <source>
        <dbReference type="ARBA" id="ARBA00022729"/>
    </source>
</evidence>
<feature type="domain" description="Calx-beta" evidence="6">
    <location>
        <begin position="1615"/>
        <end position="1722"/>
    </location>
</feature>
<dbReference type="Proteomes" id="UP001597183">
    <property type="component" value="Unassembled WGS sequence"/>
</dbReference>
<feature type="region of interest" description="Disordered" evidence="5">
    <location>
        <begin position="2197"/>
        <end position="2216"/>
    </location>
</feature>
<keyword evidence="4" id="KW-0406">Ion transport</keyword>
<evidence type="ECO:0000313" key="7">
    <source>
        <dbReference type="EMBL" id="MFD1370191.1"/>
    </source>
</evidence>
<sequence length="2625" mass="269775">MAHAAPETKILSGPVVNIGAPDRETVAEGDQIVFPVTLVGGSDPVDVQFEIIDGSTTADDYEPVTGSVVLDPVTTPTSQIEVRTTADVTSEAAAETFSIRVVDTEEVTPGDAGAGRILDPVLSVTPSATIPEGDDDHEQTFDVSLNVGFRDGLDLGYAATADSAIDDLHFEAASGPLSFAADSTSAEFDVTIHGDQRHGGANRAFSLDLSGFSKPNVVWPGPQTITIEDDESLPAVTSVTGEPSTTEGDSGPTTVTYTVELTEASTEQITLDVTGTDGSAEQAGDGPGSYDYAVPGEVVFEPGETSKTFSVTVNGDEVLEERETATITVTPRDGDPAIGPAAKSAALVIENDDHPMVLTFGGFDQSEGSSDVPVTLDVAGAFEGPLHWTASVRGVSTDAFDSAESDDYDAGDLDLEGDLTSGDSQISLGTMDVLLGSADEFDEAIEFTVDVDGVGSVSGIGIIRDSPDHTEPRLEMVDQAVFKEDREAGLPVRVEFDPSAGNLATTSEKPIKVGYSTADGSALAADDYTAVTGATVTLSDEPPFTELPLTLKRDEEPEDDESFTVSLADPENATLGSVSSTAVTITEKSPTIAVADAPAVAEGNVLKFPVTLSEPVAEPLKVRVVTQGGTAESGSDYPAVDTEIEIPALAQTAVVEVPTIPDGEAESDPETVSVKIIAPEGVTLGTDTATGDIIDAALTVSADDDTWEGNSWDHPYTFTVKSNVAFDTDVKVGYEIVGRTATADEDFSAVSPGELLFSAGDTEKRITVMVAGDEVPEGDETFTIRLTGVTGTTAAVAGVTGYEFTIINDEQMPAIMSVTGPDSLVEGDGPTELTYTVELDQPTPVPVVLAVEGSPYGSAVPTDDGVGGKDYSFPETMTIDAGQSSGTVTVTINGDTVFEEDEFTSVVVKPRDGDTSVRGTDLANLTITNDDPLPALAFVGFDETEGAQNVPIGFTVTGSSQARYHWTATVESSDEGTGEYGVERDFTREELTLEGDLEPGATRVSLGVIDLVTGSADEYDDTVTVQAQVETLGPVSGTGTIRDLPSHKPPLLVPDGDVTVGEGEVAYVGVHADWSGIDGNTATKTEKRLQATFRTVAGTASEGSDYQSESGQLFFEDGDQGGYAAITTNADGVPEPDETLTIEVTDTGENRYTGPSPTVTIKDVERKVGVGDAGTVAEGGVLKFPVSLTAASGAPITVKVSTSAGTAVAGADYTSVTDREVVFAPGEKTKDVEVATLTDDDPEDVPETVFLRVTDTGGVGAGTMTAGGEIADPILSVIPEGMIKEGDDGVVDARIGVRLNVAAQAEVRLDYEVVGDTAVDGEDFDAVSRRSLVFEPGQMYQEITVPVHGDLDDEGAGETFKVRFFAVTGARFAGPDEQTFTIVDDDGAPAIAYLGMQDGEQGEQDTTSYEELYVQLTGPVAESTVLDVRAIDGTAVQAASGLGSADFSLPETVTVNRGEAFARIPVTLNGDDVYEGTETATVVVSARPGDTAVVGRQSATLYVYDDDTPPTFTVDESIRAEGSTDVAVQATVTGAAQAPIRWRATVDGAGHDGSDPAEPDDYDAAGLVATGTLAPGATRLDLGTLSLPLGSADELDETVRVTLAPEGLPAADGYLTIRDAENHLPPAVTVPAAVSVTESGAATVPVTLDFAGVAGNAATSTEKTVTVDYALTPGSATAGSDYTDSPAPLSFPTGTTIRNITVPTRRDDIVESSGEDFTVGLTGAANATVGQASVTTVTINDPAVDVARGFTVTPTVAVTEGREGTAEITVSLAAPAAEDLDFAVSATDGTARRAVAVPGGDDFSTPSSVLRILKDQRSAEITVPILEDDVFEEDETATITVEVAPGETGISGTAQVSNMLIHDDDPVPTISLNIASATEGGDIDVIATPSGVAEDPIGYLLKLSGDAGAGLDPAEPSDFSDSGDPVVLPGGGSGPVTLRTIKLTSDAIDEASEKIKAVLENLTAPAEAPVTSTYTITDDPADMPPVVSLSPVTVAESAGGVGVPVTLTYAAGNGATATERPISVTFRADPMTADATDFGAPGPNPVMIPAGAASATVWVPVVNDTRHEQQESFLLQTTGVIPEEAAPQAQSALIGIEDDDPAPAFTVTGDLSVREDAGFARLTVELDSPAPDAVDFTVGARDDSATDSGAGIGGDDYDLTTGVVRIPQGGTAATVTVPIKADDVYEGDEKAQITVALAEGEKDASGGPRDITLSIGDDDAQPVVTLKPVTAVEGAAVDVTVAVAGSTQRAFDLGALSVSGDGGSGDPAEAGDYTTDLNTTLPAGTVSGDVRLGSVRIAADTVDEADEGFTLGIGGATLDFRFSDDPADAMPAVSIGDVRVGESDGTADLTVSLVFSGETTATEQTVSVPWTTVDGSAKSGQDYQRADGTITFGPSETSATVSVPLLGDVRDEDDQLFLVRLGAAAPGGITTAKADGKVTLEDDDEPNAPTLPDPADLTGGGKVFISGTAAAGEKVELLGAPGSSGGTFRVLLSTETNSDGAYSFSPTFKQGYRVQVRSGKLTSPIRIIQVKQDPDIKVSSPSRRTARITVTGDPAREGQAVTVQQQDGGGWETVATGRLDEDGTFVTTEGSLRSGRNYVYRATVAAVPAAGILAGRTASKTIKVK</sequence>
<dbReference type="PANTHER" id="PTHR11878">
    <property type="entry name" value="SODIUM/CALCIUM EXCHANGER"/>
    <property type="match status" value="1"/>
</dbReference>
<dbReference type="Pfam" id="PF03160">
    <property type="entry name" value="Calx-beta"/>
    <property type="match status" value="16"/>
</dbReference>
<protein>
    <submittedName>
        <fullName evidence="7">Calx-beta domain-containing protein</fullName>
    </submittedName>
</protein>
<keyword evidence="3" id="KW-0106">Calcium</keyword>
<evidence type="ECO:0000256" key="3">
    <source>
        <dbReference type="ARBA" id="ARBA00022837"/>
    </source>
</evidence>
<dbReference type="PANTHER" id="PTHR11878:SF65">
    <property type="entry name" value="NA_CA-EXCHANGE PROTEIN, ISOFORM G"/>
    <property type="match status" value="1"/>
</dbReference>
<organism evidence="7 8">
    <name type="scientific">Actinoplanes sichuanensis</name>
    <dbReference type="NCBI Taxonomy" id="512349"/>
    <lineage>
        <taxon>Bacteria</taxon>
        <taxon>Bacillati</taxon>
        <taxon>Actinomycetota</taxon>
        <taxon>Actinomycetes</taxon>
        <taxon>Micromonosporales</taxon>
        <taxon>Micromonosporaceae</taxon>
        <taxon>Actinoplanes</taxon>
    </lineage>
</organism>
<feature type="domain" description="Calx-beta" evidence="6">
    <location>
        <begin position="1974"/>
        <end position="2078"/>
    </location>
</feature>
<evidence type="ECO:0000256" key="5">
    <source>
        <dbReference type="SAM" id="MobiDB-lite"/>
    </source>
</evidence>
<keyword evidence="2" id="KW-0677">Repeat</keyword>
<evidence type="ECO:0000313" key="8">
    <source>
        <dbReference type="Proteomes" id="UP001597183"/>
    </source>
</evidence>
<feature type="domain" description="Calx-beta" evidence="6">
    <location>
        <begin position="689"/>
        <end position="787"/>
    </location>
</feature>
<keyword evidence="4" id="KW-0813">Transport</keyword>
<gene>
    <name evidence="7" type="ORF">ACFQ5G_33060</name>
</gene>
<feature type="domain" description="Calx-beta" evidence="6">
    <location>
        <begin position="223"/>
        <end position="330"/>
    </location>
</feature>
<evidence type="ECO:0000259" key="6">
    <source>
        <dbReference type="SMART" id="SM00237"/>
    </source>
</evidence>
<evidence type="ECO:0000256" key="2">
    <source>
        <dbReference type="ARBA" id="ARBA00022737"/>
    </source>
</evidence>
<dbReference type="Gene3D" id="2.60.40.2030">
    <property type="match status" value="16"/>
</dbReference>
<dbReference type="SMART" id="SM00237">
    <property type="entry name" value="Calx_beta"/>
    <property type="match status" value="9"/>
</dbReference>
<dbReference type="InterPro" id="IPR038081">
    <property type="entry name" value="CalX-like_sf"/>
</dbReference>
<evidence type="ECO:0000256" key="4">
    <source>
        <dbReference type="ARBA" id="ARBA00023065"/>
    </source>
</evidence>
<accession>A0ABW4AJ62</accession>
<feature type="domain" description="Calx-beta" evidence="6">
    <location>
        <begin position="2092"/>
        <end position="2196"/>
    </location>
</feature>
<feature type="domain" description="Calx-beta" evidence="6">
    <location>
        <begin position="462"/>
        <end position="568"/>
    </location>
</feature>
<feature type="domain" description="Calx-beta" evidence="6">
    <location>
        <begin position="1266"/>
        <end position="1365"/>
    </location>
</feature>
<name>A0ABW4AJ62_9ACTN</name>
<feature type="domain" description="Calx-beta" evidence="6">
    <location>
        <begin position="2320"/>
        <end position="2422"/>
    </location>
</feature>
<reference evidence="8" key="1">
    <citation type="journal article" date="2019" name="Int. J. Syst. Evol. Microbiol.">
        <title>The Global Catalogue of Microorganisms (GCM) 10K type strain sequencing project: providing services to taxonomists for standard genome sequencing and annotation.</title>
        <authorList>
            <consortium name="The Broad Institute Genomics Platform"/>
            <consortium name="The Broad Institute Genome Sequencing Center for Infectious Disease"/>
            <person name="Wu L."/>
            <person name="Ma J."/>
        </authorList>
    </citation>
    <scope>NUCLEOTIDE SEQUENCE [LARGE SCALE GENOMIC DNA]</scope>
    <source>
        <strain evidence="8">CCM 7526</strain>
    </source>
</reference>